<name>A0A133S1C2_STRMT</name>
<sequence length="49" mass="6002">MYKRTEMRVEKIKNKWVVLALCLKIRYDINGVIHYLFLSCCDKEMSKKY</sequence>
<evidence type="ECO:0000313" key="2">
    <source>
        <dbReference type="Proteomes" id="UP000070065"/>
    </source>
</evidence>
<dbReference type="AlphaFoldDB" id="A0A133S1C2"/>
<accession>A0A133S1C2</accession>
<dbReference type="EMBL" id="LRQR01000028">
    <property type="protein sequence ID" value="KXA62121.1"/>
    <property type="molecule type" value="Genomic_DNA"/>
</dbReference>
<reference evidence="1 2" key="1">
    <citation type="submission" date="2016-01" db="EMBL/GenBank/DDBJ databases">
        <authorList>
            <person name="Oliw E.H."/>
        </authorList>
    </citation>
    <scope>NUCLEOTIDE SEQUENCE [LARGE SCALE GENOMIC DNA]</scope>
    <source>
        <strain evidence="1 2">CMW7705B</strain>
    </source>
</reference>
<evidence type="ECO:0000313" key="1">
    <source>
        <dbReference type="EMBL" id="KXA62121.1"/>
    </source>
</evidence>
<protein>
    <submittedName>
        <fullName evidence="1">Uncharacterized protein</fullName>
    </submittedName>
</protein>
<organism evidence="1 2">
    <name type="scientific">Streptococcus mitis</name>
    <dbReference type="NCBI Taxonomy" id="28037"/>
    <lineage>
        <taxon>Bacteria</taxon>
        <taxon>Bacillati</taxon>
        <taxon>Bacillota</taxon>
        <taxon>Bacilli</taxon>
        <taxon>Lactobacillales</taxon>
        <taxon>Streptococcaceae</taxon>
        <taxon>Streptococcus</taxon>
        <taxon>Streptococcus mitis group</taxon>
    </lineage>
</organism>
<gene>
    <name evidence="1" type="ORF">HMPREF3228_00444</name>
</gene>
<dbReference type="Proteomes" id="UP000070065">
    <property type="component" value="Unassembled WGS sequence"/>
</dbReference>
<comment type="caution">
    <text evidence="1">The sequence shown here is derived from an EMBL/GenBank/DDBJ whole genome shotgun (WGS) entry which is preliminary data.</text>
</comment>
<proteinExistence type="predicted"/>
<dbReference type="PATRIC" id="fig|28037.231.peg.444"/>